<dbReference type="Proteomes" id="UP000784294">
    <property type="component" value="Unassembled WGS sequence"/>
</dbReference>
<evidence type="ECO:0000256" key="1">
    <source>
        <dbReference type="SAM" id="MobiDB-lite"/>
    </source>
</evidence>
<comment type="caution">
    <text evidence="2">The sequence shown here is derived from an EMBL/GenBank/DDBJ whole genome shotgun (WGS) entry which is preliminary data.</text>
</comment>
<reference evidence="2" key="1">
    <citation type="submission" date="2018-11" db="EMBL/GenBank/DDBJ databases">
        <authorList>
            <consortium name="Pathogen Informatics"/>
        </authorList>
    </citation>
    <scope>NUCLEOTIDE SEQUENCE</scope>
</reference>
<feature type="region of interest" description="Disordered" evidence="1">
    <location>
        <begin position="1"/>
        <end position="27"/>
    </location>
</feature>
<accession>A0A3S5APJ8</accession>
<keyword evidence="3" id="KW-1185">Reference proteome</keyword>
<dbReference type="EMBL" id="CAAALY010272364">
    <property type="protein sequence ID" value="VEL42053.1"/>
    <property type="molecule type" value="Genomic_DNA"/>
</dbReference>
<organism evidence="2 3">
    <name type="scientific">Protopolystoma xenopodis</name>
    <dbReference type="NCBI Taxonomy" id="117903"/>
    <lineage>
        <taxon>Eukaryota</taxon>
        <taxon>Metazoa</taxon>
        <taxon>Spiralia</taxon>
        <taxon>Lophotrochozoa</taxon>
        <taxon>Platyhelminthes</taxon>
        <taxon>Monogenea</taxon>
        <taxon>Polyopisthocotylea</taxon>
        <taxon>Polystomatidea</taxon>
        <taxon>Polystomatidae</taxon>
        <taxon>Protopolystoma</taxon>
    </lineage>
</organism>
<gene>
    <name evidence="2" type="ORF">PXEA_LOCUS35493</name>
</gene>
<protein>
    <submittedName>
        <fullName evidence="2">Uncharacterized protein</fullName>
    </submittedName>
</protein>
<dbReference type="AlphaFoldDB" id="A0A3S5APJ8"/>
<name>A0A3S5APJ8_9PLAT</name>
<sequence>MTDEVKPLRNMERLGDEEKLGFDESHATTFDMKVHEEEIRTSISPEEDGRIPLKLTRSTRLALSLWGEHGLSFGASFRGHHQSWVVLL</sequence>
<evidence type="ECO:0000313" key="2">
    <source>
        <dbReference type="EMBL" id="VEL42053.1"/>
    </source>
</evidence>
<evidence type="ECO:0000313" key="3">
    <source>
        <dbReference type="Proteomes" id="UP000784294"/>
    </source>
</evidence>
<proteinExistence type="predicted"/>